<dbReference type="SUPFAM" id="SSF50494">
    <property type="entry name" value="Trypsin-like serine proteases"/>
    <property type="match status" value="1"/>
</dbReference>
<dbReference type="AlphaFoldDB" id="A0AAW1NB63"/>
<proteinExistence type="predicted"/>
<keyword evidence="2" id="KW-0732">Signal</keyword>
<dbReference type="Proteomes" id="UP001458880">
    <property type="component" value="Unassembled WGS sequence"/>
</dbReference>
<sequence length="245" mass="27494">MATTTNLVVLAIFSTASFASVIEPKIDPALNWRIVGGSDAAQGQFPWQVSIRRASTYGHNCGAAHCVVNTSPSTWYIVAGTLTLSSGGNQHQIARIISHADYNSAQIKNDVAVLELEEELEFSARRLQLGPNQERRRCSRIRRGIGIFRYRPTDRIRIRGGRRAQGVPSTRTYTRGLMPYLIDCTGGYLRKQGDLQVSSISPINQRPCCPMPHTNYLFIHITASQVRIKLEFIRRFLFKIVIFSV</sequence>
<feature type="signal peptide" evidence="2">
    <location>
        <begin position="1"/>
        <end position="19"/>
    </location>
</feature>
<dbReference type="GO" id="GO:0006508">
    <property type="term" value="P:proteolysis"/>
    <property type="evidence" value="ECO:0007669"/>
    <property type="project" value="InterPro"/>
</dbReference>
<protein>
    <submittedName>
        <fullName evidence="4">Trypsin</fullName>
    </submittedName>
</protein>
<organism evidence="4 5">
    <name type="scientific">Popillia japonica</name>
    <name type="common">Japanese beetle</name>
    <dbReference type="NCBI Taxonomy" id="7064"/>
    <lineage>
        <taxon>Eukaryota</taxon>
        <taxon>Metazoa</taxon>
        <taxon>Ecdysozoa</taxon>
        <taxon>Arthropoda</taxon>
        <taxon>Hexapoda</taxon>
        <taxon>Insecta</taxon>
        <taxon>Pterygota</taxon>
        <taxon>Neoptera</taxon>
        <taxon>Endopterygota</taxon>
        <taxon>Coleoptera</taxon>
        <taxon>Polyphaga</taxon>
        <taxon>Scarabaeiformia</taxon>
        <taxon>Scarabaeidae</taxon>
        <taxon>Rutelinae</taxon>
        <taxon>Popillia</taxon>
    </lineage>
</organism>
<dbReference type="PANTHER" id="PTHR24252">
    <property type="entry name" value="ACROSIN-RELATED"/>
    <property type="match status" value="1"/>
</dbReference>
<keyword evidence="1" id="KW-1015">Disulfide bond</keyword>
<keyword evidence="5" id="KW-1185">Reference proteome</keyword>
<evidence type="ECO:0000313" key="5">
    <source>
        <dbReference type="Proteomes" id="UP001458880"/>
    </source>
</evidence>
<reference evidence="4 5" key="1">
    <citation type="journal article" date="2024" name="BMC Genomics">
        <title>De novo assembly and annotation of Popillia japonica's genome with initial clues to its potential as an invasive pest.</title>
        <authorList>
            <person name="Cucini C."/>
            <person name="Boschi S."/>
            <person name="Funari R."/>
            <person name="Cardaioli E."/>
            <person name="Iannotti N."/>
            <person name="Marturano G."/>
            <person name="Paoli F."/>
            <person name="Bruttini M."/>
            <person name="Carapelli A."/>
            <person name="Frati F."/>
            <person name="Nardi F."/>
        </authorList>
    </citation>
    <scope>NUCLEOTIDE SEQUENCE [LARGE SCALE GENOMIC DNA]</scope>
    <source>
        <strain evidence="4">DMR45628</strain>
    </source>
</reference>
<gene>
    <name evidence="4" type="ORF">QE152_g758</name>
</gene>
<feature type="domain" description="Peptidase S1" evidence="3">
    <location>
        <begin position="33"/>
        <end position="219"/>
    </location>
</feature>
<feature type="chain" id="PRO_5043373929" evidence="2">
    <location>
        <begin position="20"/>
        <end position="245"/>
    </location>
</feature>
<comment type="caution">
    <text evidence="4">The sequence shown here is derived from an EMBL/GenBank/DDBJ whole genome shotgun (WGS) entry which is preliminary data.</text>
</comment>
<evidence type="ECO:0000259" key="3">
    <source>
        <dbReference type="SMART" id="SM00020"/>
    </source>
</evidence>
<dbReference type="PANTHER" id="PTHR24252:SF7">
    <property type="entry name" value="HYALIN"/>
    <property type="match status" value="1"/>
</dbReference>
<dbReference type="Gene3D" id="2.40.10.10">
    <property type="entry name" value="Trypsin-like serine proteases"/>
    <property type="match status" value="2"/>
</dbReference>
<dbReference type="GO" id="GO:0004252">
    <property type="term" value="F:serine-type endopeptidase activity"/>
    <property type="evidence" value="ECO:0007669"/>
    <property type="project" value="InterPro"/>
</dbReference>
<name>A0AAW1NB63_POPJA</name>
<dbReference type="SMART" id="SM00020">
    <property type="entry name" value="Tryp_SPc"/>
    <property type="match status" value="1"/>
</dbReference>
<dbReference type="InterPro" id="IPR043504">
    <property type="entry name" value="Peptidase_S1_PA_chymotrypsin"/>
</dbReference>
<dbReference type="InterPro" id="IPR001254">
    <property type="entry name" value="Trypsin_dom"/>
</dbReference>
<dbReference type="EMBL" id="JASPKY010000003">
    <property type="protein sequence ID" value="KAK9758873.1"/>
    <property type="molecule type" value="Genomic_DNA"/>
</dbReference>
<evidence type="ECO:0000313" key="4">
    <source>
        <dbReference type="EMBL" id="KAK9758873.1"/>
    </source>
</evidence>
<dbReference type="Pfam" id="PF00089">
    <property type="entry name" value="Trypsin"/>
    <property type="match status" value="1"/>
</dbReference>
<evidence type="ECO:0000256" key="2">
    <source>
        <dbReference type="SAM" id="SignalP"/>
    </source>
</evidence>
<dbReference type="InterPro" id="IPR009003">
    <property type="entry name" value="Peptidase_S1_PA"/>
</dbReference>
<accession>A0AAW1NB63</accession>
<evidence type="ECO:0000256" key="1">
    <source>
        <dbReference type="ARBA" id="ARBA00023157"/>
    </source>
</evidence>